<dbReference type="Proteomes" id="UP000198917">
    <property type="component" value="Unassembled WGS sequence"/>
</dbReference>
<reference evidence="2 3" key="1">
    <citation type="submission" date="2016-10" db="EMBL/GenBank/DDBJ databases">
        <authorList>
            <person name="Varghese N."/>
            <person name="Submissions S."/>
        </authorList>
    </citation>
    <scope>NUCLEOTIDE SEQUENCE [LARGE SCALE GENOMIC DNA]</scope>
    <source>
        <strain evidence="2 3">PDC82</strain>
    </source>
</reference>
<dbReference type="PANTHER" id="PTHR43792">
    <property type="entry name" value="GNAT FAMILY, PUTATIVE (AFU_ORTHOLOGUE AFUA_3G00765)-RELATED-RELATED"/>
    <property type="match status" value="1"/>
</dbReference>
<dbReference type="Pfam" id="PF13302">
    <property type="entry name" value="Acetyltransf_3"/>
    <property type="match status" value="1"/>
</dbReference>
<dbReference type="SUPFAM" id="SSF55729">
    <property type="entry name" value="Acyl-CoA N-acyltransferases (Nat)"/>
    <property type="match status" value="1"/>
</dbReference>
<dbReference type="InterPro" id="IPR000182">
    <property type="entry name" value="GNAT_dom"/>
</dbReference>
<dbReference type="GO" id="GO:0016747">
    <property type="term" value="F:acyltransferase activity, transferring groups other than amino-acyl groups"/>
    <property type="evidence" value="ECO:0007669"/>
    <property type="project" value="InterPro"/>
</dbReference>
<dbReference type="EMBL" id="FNEW01000001">
    <property type="protein sequence ID" value="SDJ09067.1"/>
    <property type="molecule type" value="Genomic_DNA"/>
</dbReference>
<name>A0A3G2CRY5_9HYPH</name>
<gene>
    <name evidence="2" type="ORF">SAMN05428983_0101</name>
</gene>
<dbReference type="InterPro" id="IPR016181">
    <property type="entry name" value="Acyl_CoA_acyltransferase"/>
</dbReference>
<proteinExistence type="predicted"/>
<evidence type="ECO:0000313" key="3">
    <source>
        <dbReference type="Proteomes" id="UP000198917"/>
    </source>
</evidence>
<dbReference type="PANTHER" id="PTHR43792:SF16">
    <property type="entry name" value="N-ACETYLTRANSFERASE DOMAIN-CONTAINING PROTEIN"/>
    <property type="match status" value="1"/>
</dbReference>
<dbReference type="InterPro" id="IPR051531">
    <property type="entry name" value="N-acetyltransferase"/>
</dbReference>
<dbReference type="RefSeq" id="WP_006314970.1">
    <property type="nucleotide sequence ID" value="NZ_CAKKLR010000004.1"/>
</dbReference>
<keyword evidence="2" id="KW-0808">Transferase</keyword>
<dbReference type="Gene3D" id="3.40.630.30">
    <property type="match status" value="1"/>
</dbReference>
<dbReference type="AlphaFoldDB" id="A0A3G2CRY5"/>
<accession>A0A3G2CRY5</accession>
<evidence type="ECO:0000259" key="1">
    <source>
        <dbReference type="Pfam" id="PF13302"/>
    </source>
</evidence>
<sequence>MTRLATARLVLRPHAISDEALYCAFWAAAVRPIEGVTSIAPLDPELAFARLLRFIGHWSVFGFGPFVVEELATGRIVGEVGFAHMRRGNGADFDGVPEAMWKIDGQLTGRGVATEAVEAATRWFDESGTSQRAVCMIDALNTPSLAIATRFGFHPFREMMFRNNPVRLFERVSGK</sequence>
<organism evidence="2 3">
    <name type="scientific">Agrobacterium fabrum</name>
    <dbReference type="NCBI Taxonomy" id="1176649"/>
    <lineage>
        <taxon>Bacteria</taxon>
        <taxon>Pseudomonadati</taxon>
        <taxon>Pseudomonadota</taxon>
        <taxon>Alphaproteobacteria</taxon>
        <taxon>Hyphomicrobiales</taxon>
        <taxon>Rhizobiaceae</taxon>
        <taxon>Rhizobium/Agrobacterium group</taxon>
        <taxon>Agrobacterium</taxon>
        <taxon>Agrobacterium tumefaciens complex</taxon>
    </lineage>
</organism>
<comment type="caution">
    <text evidence="2">The sequence shown here is derived from an EMBL/GenBank/DDBJ whole genome shotgun (WGS) entry which is preliminary data.</text>
</comment>
<evidence type="ECO:0000313" key="2">
    <source>
        <dbReference type="EMBL" id="SDJ09067.1"/>
    </source>
</evidence>
<feature type="domain" description="N-acetyltransferase" evidence="1">
    <location>
        <begin position="8"/>
        <end position="154"/>
    </location>
</feature>
<protein>
    <submittedName>
        <fullName evidence="2">Protein N-acetyltransferase, RimJ/RimL family</fullName>
    </submittedName>
</protein>